<dbReference type="CDD" id="cd14498">
    <property type="entry name" value="DSP"/>
    <property type="match status" value="1"/>
</dbReference>
<feature type="domain" description="Tyrosine-protein phosphatase" evidence="7">
    <location>
        <begin position="29"/>
        <end position="185"/>
    </location>
</feature>
<evidence type="ECO:0000256" key="1">
    <source>
        <dbReference type="ARBA" id="ARBA00008601"/>
    </source>
</evidence>
<gene>
    <name evidence="9" type="ORF">DFL_004528</name>
</gene>
<dbReference type="SMART" id="SM00195">
    <property type="entry name" value="DSPc"/>
    <property type="match status" value="1"/>
</dbReference>
<keyword evidence="10" id="KW-1185">Reference proteome</keyword>
<dbReference type="PANTHER" id="PTHR10159:SF511">
    <property type="entry name" value="DUAL SPECIFICITY PROTEIN PHOSPHATASE 1"/>
    <property type="match status" value="1"/>
</dbReference>
<dbReference type="InterPro" id="IPR000387">
    <property type="entry name" value="Tyr_Pase_dom"/>
</dbReference>
<dbReference type="GO" id="GO:0043409">
    <property type="term" value="P:negative regulation of MAPK cascade"/>
    <property type="evidence" value="ECO:0007669"/>
    <property type="project" value="TreeGrafter"/>
</dbReference>
<evidence type="ECO:0000256" key="3">
    <source>
        <dbReference type="ARBA" id="ARBA00022912"/>
    </source>
</evidence>
<evidence type="ECO:0000256" key="6">
    <source>
        <dbReference type="PIRSR" id="PIRSR620405-1"/>
    </source>
</evidence>
<dbReference type="EMBL" id="SAEB01000006">
    <property type="protein sequence ID" value="RVD86241.1"/>
    <property type="molecule type" value="Genomic_DNA"/>
</dbReference>
<comment type="caution">
    <text evidence="9">The sequence shown here is derived from an EMBL/GenBank/DDBJ whole genome shotgun (WGS) entry which is preliminary data.</text>
</comment>
<dbReference type="OrthoDB" id="10252009at2759"/>
<reference evidence="9 10" key="1">
    <citation type="submission" date="2019-01" db="EMBL/GenBank/DDBJ databases">
        <title>Intercellular communication is required for trap formation in the nematode-trapping fungus Duddingtonia flagrans.</title>
        <authorList>
            <person name="Youssar L."/>
            <person name="Wernet V."/>
            <person name="Hensel N."/>
            <person name="Hildebrandt H.-G."/>
            <person name="Fischer R."/>
        </authorList>
    </citation>
    <scope>NUCLEOTIDE SEQUENCE [LARGE SCALE GENOMIC DNA]</scope>
    <source>
        <strain evidence="9 10">CBS H-5679</strain>
    </source>
</reference>
<dbReference type="InterPro" id="IPR020405">
    <property type="entry name" value="Atypical_DUSP_subfamA"/>
</dbReference>
<evidence type="ECO:0000256" key="4">
    <source>
        <dbReference type="ARBA" id="ARBA00047761"/>
    </source>
</evidence>
<dbReference type="VEuPathDB" id="FungiDB:DFL_004528"/>
<dbReference type="GO" id="GO:0008330">
    <property type="term" value="F:protein tyrosine/threonine phosphatase activity"/>
    <property type="evidence" value="ECO:0007669"/>
    <property type="project" value="TreeGrafter"/>
</dbReference>
<dbReference type="GO" id="GO:0033550">
    <property type="term" value="F:MAP kinase tyrosine phosphatase activity"/>
    <property type="evidence" value="ECO:0007669"/>
    <property type="project" value="TreeGrafter"/>
</dbReference>
<evidence type="ECO:0008006" key="11">
    <source>
        <dbReference type="Google" id="ProtNLM"/>
    </source>
</evidence>
<sequence>MRVACFNSGKQDHLVNAIYKTEPFRMNELMNEIIPGLYLGDIFAARNPSYLRNHGVTHILTIARGSLGLLSSTFESNDTGAPFKHRQIELDDLPDEKLLDHLENGVDFIDSVLSGNFSEGEGCKVLVHCLQGMSRSTSFVIAYLVWKNKVTVGNALEMVQEKRKKARPNSGFYRQLLEWEARCKED</sequence>
<evidence type="ECO:0000259" key="7">
    <source>
        <dbReference type="PROSITE" id="PS50054"/>
    </source>
</evidence>
<dbReference type="InterPro" id="IPR020422">
    <property type="entry name" value="TYR_PHOSPHATASE_DUAL_dom"/>
</dbReference>
<dbReference type="InterPro" id="IPR000340">
    <property type="entry name" value="Dual-sp_phosphatase_cat-dom"/>
</dbReference>
<evidence type="ECO:0000313" key="9">
    <source>
        <dbReference type="EMBL" id="RVD86241.1"/>
    </source>
</evidence>
<dbReference type="GO" id="GO:0017017">
    <property type="term" value="F:MAP kinase tyrosine/serine/threonine phosphatase activity"/>
    <property type="evidence" value="ECO:0007669"/>
    <property type="project" value="TreeGrafter"/>
</dbReference>
<dbReference type="STRING" id="97331.A0A437A4U5"/>
<dbReference type="InterPro" id="IPR029021">
    <property type="entry name" value="Prot-tyrosine_phosphatase-like"/>
</dbReference>
<dbReference type="PROSITE" id="PS00383">
    <property type="entry name" value="TYR_PHOSPHATASE_1"/>
    <property type="match status" value="1"/>
</dbReference>
<keyword evidence="2" id="KW-0378">Hydrolase</keyword>
<feature type="domain" description="Tyrosine specific protein phosphatases" evidence="8">
    <location>
        <begin position="103"/>
        <end position="163"/>
    </location>
</feature>
<dbReference type="PROSITE" id="PS50056">
    <property type="entry name" value="TYR_PHOSPHATASE_2"/>
    <property type="match status" value="1"/>
</dbReference>
<dbReference type="PRINTS" id="PR01909">
    <property type="entry name" value="ADSPHPHTASEA"/>
</dbReference>
<dbReference type="PRINTS" id="PR01908">
    <property type="entry name" value="ADSPHPHTASE"/>
</dbReference>
<comment type="catalytic activity">
    <reaction evidence="4">
        <text>O-phospho-L-seryl-[protein] + H2O = L-seryl-[protein] + phosphate</text>
        <dbReference type="Rhea" id="RHEA:20629"/>
        <dbReference type="Rhea" id="RHEA-COMP:9863"/>
        <dbReference type="Rhea" id="RHEA-COMP:11604"/>
        <dbReference type="ChEBI" id="CHEBI:15377"/>
        <dbReference type="ChEBI" id="CHEBI:29999"/>
        <dbReference type="ChEBI" id="CHEBI:43474"/>
        <dbReference type="ChEBI" id="CHEBI:83421"/>
        <dbReference type="EC" id="3.1.3.16"/>
    </reaction>
</comment>
<feature type="active site" description="Phosphocysteine intermediate" evidence="6">
    <location>
        <position position="129"/>
    </location>
</feature>
<dbReference type="RefSeq" id="XP_067491785.1">
    <property type="nucleotide sequence ID" value="XM_067633636.1"/>
</dbReference>
<dbReference type="Pfam" id="PF00782">
    <property type="entry name" value="DSPc"/>
    <property type="match status" value="1"/>
</dbReference>
<evidence type="ECO:0000256" key="2">
    <source>
        <dbReference type="ARBA" id="ARBA00022801"/>
    </source>
</evidence>
<dbReference type="GO" id="GO:0005737">
    <property type="term" value="C:cytoplasm"/>
    <property type="evidence" value="ECO:0007669"/>
    <property type="project" value="TreeGrafter"/>
</dbReference>
<dbReference type="PROSITE" id="PS50054">
    <property type="entry name" value="TYR_PHOSPHATASE_DUAL"/>
    <property type="match status" value="1"/>
</dbReference>
<organism evidence="9 10">
    <name type="scientific">Arthrobotrys flagrans</name>
    <name type="common">Nematode-trapping fungus</name>
    <name type="synonym">Trichothecium flagrans</name>
    <dbReference type="NCBI Taxonomy" id="97331"/>
    <lineage>
        <taxon>Eukaryota</taxon>
        <taxon>Fungi</taxon>
        <taxon>Dikarya</taxon>
        <taxon>Ascomycota</taxon>
        <taxon>Pezizomycotina</taxon>
        <taxon>Orbiliomycetes</taxon>
        <taxon>Orbiliales</taxon>
        <taxon>Orbiliaceae</taxon>
        <taxon>Arthrobotrys</taxon>
    </lineage>
</organism>
<evidence type="ECO:0000256" key="5">
    <source>
        <dbReference type="ARBA" id="ARBA00048336"/>
    </source>
</evidence>
<keyword evidence="3" id="KW-0904">Protein phosphatase</keyword>
<comment type="similarity">
    <text evidence="1">Belongs to the protein-tyrosine phosphatase family. Non-receptor class dual specificity subfamily.</text>
</comment>
<evidence type="ECO:0000259" key="8">
    <source>
        <dbReference type="PROSITE" id="PS50056"/>
    </source>
</evidence>
<dbReference type="InterPro" id="IPR016130">
    <property type="entry name" value="Tyr_Pase_AS"/>
</dbReference>
<dbReference type="SUPFAM" id="SSF52799">
    <property type="entry name" value="(Phosphotyrosine protein) phosphatases II"/>
    <property type="match status" value="1"/>
</dbReference>
<accession>A0A437A4U5</accession>
<dbReference type="Gene3D" id="3.90.190.10">
    <property type="entry name" value="Protein tyrosine phosphatase superfamily"/>
    <property type="match status" value="1"/>
</dbReference>
<dbReference type="PANTHER" id="PTHR10159">
    <property type="entry name" value="DUAL SPECIFICITY PROTEIN PHOSPHATASE"/>
    <property type="match status" value="1"/>
</dbReference>
<dbReference type="GeneID" id="93586839"/>
<dbReference type="AlphaFoldDB" id="A0A437A4U5"/>
<evidence type="ECO:0000313" key="10">
    <source>
        <dbReference type="Proteomes" id="UP000283090"/>
    </source>
</evidence>
<name>A0A437A4U5_ARTFL</name>
<comment type="catalytic activity">
    <reaction evidence="5">
        <text>O-phospho-L-threonyl-[protein] + H2O = L-threonyl-[protein] + phosphate</text>
        <dbReference type="Rhea" id="RHEA:47004"/>
        <dbReference type="Rhea" id="RHEA-COMP:11060"/>
        <dbReference type="Rhea" id="RHEA-COMP:11605"/>
        <dbReference type="ChEBI" id="CHEBI:15377"/>
        <dbReference type="ChEBI" id="CHEBI:30013"/>
        <dbReference type="ChEBI" id="CHEBI:43474"/>
        <dbReference type="ChEBI" id="CHEBI:61977"/>
        <dbReference type="EC" id="3.1.3.16"/>
    </reaction>
</comment>
<dbReference type="Proteomes" id="UP000283090">
    <property type="component" value="Unassembled WGS sequence"/>
</dbReference>
<proteinExistence type="inferred from homology"/>
<dbReference type="GO" id="GO:0004722">
    <property type="term" value="F:protein serine/threonine phosphatase activity"/>
    <property type="evidence" value="ECO:0007669"/>
    <property type="project" value="UniProtKB-EC"/>
</dbReference>
<protein>
    <recommendedName>
        <fullName evidence="11">Protein-tyrosine-phosphatase</fullName>
    </recommendedName>
</protein>